<dbReference type="PROSITE" id="PS50181">
    <property type="entry name" value="FBOX"/>
    <property type="match status" value="1"/>
</dbReference>
<evidence type="ECO:0000313" key="3">
    <source>
        <dbReference type="EMBL" id="KAJ1983992.1"/>
    </source>
</evidence>
<dbReference type="InterPro" id="IPR036047">
    <property type="entry name" value="F-box-like_dom_sf"/>
</dbReference>
<comment type="caution">
    <text evidence="3">The sequence shown here is derived from an EMBL/GenBank/DDBJ whole genome shotgun (WGS) entry which is preliminary data.</text>
</comment>
<reference evidence="3" key="1">
    <citation type="submission" date="2022-07" db="EMBL/GenBank/DDBJ databases">
        <title>Phylogenomic reconstructions and comparative analyses of Kickxellomycotina fungi.</title>
        <authorList>
            <person name="Reynolds N.K."/>
            <person name="Stajich J.E."/>
            <person name="Barry K."/>
            <person name="Grigoriev I.V."/>
            <person name="Crous P."/>
            <person name="Smith M.E."/>
        </authorList>
    </citation>
    <scope>NUCLEOTIDE SEQUENCE</scope>
    <source>
        <strain evidence="3">RSA 567</strain>
    </source>
</reference>
<feature type="domain" description="F-box" evidence="2">
    <location>
        <begin position="68"/>
        <end position="123"/>
    </location>
</feature>
<name>A0A9W8EEY1_9FUNG</name>
<protein>
    <recommendedName>
        <fullName evidence="2">F-box domain-containing protein</fullName>
    </recommendedName>
</protein>
<dbReference type="SMART" id="SM00256">
    <property type="entry name" value="FBOX"/>
    <property type="match status" value="1"/>
</dbReference>
<dbReference type="InterPro" id="IPR001810">
    <property type="entry name" value="F-box_dom"/>
</dbReference>
<feature type="chain" id="PRO_5040855003" description="F-box domain-containing protein" evidence="1">
    <location>
        <begin position="16"/>
        <end position="418"/>
    </location>
</feature>
<keyword evidence="1" id="KW-0732">Signal</keyword>
<dbReference type="AlphaFoldDB" id="A0A9W8EEY1"/>
<feature type="signal peptide" evidence="1">
    <location>
        <begin position="1"/>
        <end position="15"/>
    </location>
</feature>
<evidence type="ECO:0000256" key="1">
    <source>
        <dbReference type="SAM" id="SignalP"/>
    </source>
</evidence>
<accession>A0A9W8EEY1</accession>
<evidence type="ECO:0000259" key="2">
    <source>
        <dbReference type="PROSITE" id="PS50181"/>
    </source>
</evidence>
<dbReference type="OrthoDB" id="7862537at2759"/>
<organism evidence="3 4">
    <name type="scientific">Dimargaris verticillata</name>
    <dbReference type="NCBI Taxonomy" id="2761393"/>
    <lineage>
        <taxon>Eukaryota</taxon>
        <taxon>Fungi</taxon>
        <taxon>Fungi incertae sedis</taxon>
        <taxon>Zoopagomycota</taxon>
        <taxon>Kickxellomycotina</taxon>
        <taxon>Dimargaritomycetes</taxon>
        <taxon>Dimargaritales</taxon>
        <taxon>Dimargaritaceae</taxon>
        <taxon>Dimargaris</taxon>
    </lineage>
</organism>
<dbReference type="EMBL" id="JANBQB010000034">
    <property type="protein sequence ID" value="KAJ1983992.1"/>
    <property type="molecule type" value="Genomic_DNA"/>
</dbReference>
<gene>
    <name evidence="3" type="ORF">H4R34_000952</name>
</gene>
<proteinExistence type="predicted"/>
<keyword evidence="4" id="KW-1185">Reference proteome</keyword>
<dbReference type="SUPFAM" id="SSF81383">
    <property type="entry name" value="F-box domain"/>
    <property type="match status" value="1"/>
</dbReference>
<dbReference type="Proteomes" id="UP001151582">
    <property type="component" value="Unassembled WGS sequence"/>
</dbReference>
<evidence type="ECO:0000313" key="4">
    <source>
        <dbReference type="Proteomes" id="UP001151582"/>
    </source>
</evidence>
<dbReference type="Gene3D" id="1.20.1280.50">
    <property type="match status" value="1"/>
</dbReference>
<sequence>MLLVGGAFAPLLGWALPAPSEVSEDMTMVVSELVPVPLRPPADAAKTTFSDGSEAPDQVQNLPALKASTTIQALPNELLHKIFGTIPWTKQSELRLTCQRFKSLVDDTSYPINKELESLWYSYYKGTRDRANRKVVLAKVRQDPRAASKFFMRSYYANVKTPGDALLMPLVQPLKEWQPESLKAQHPILYAIQRYGNDKLAGNVAMVLIRDMITGRKPAILSKSYARLFLFTRDVLSAWVVYSQFCVVKRLSRVHWVMFFYWAQALYYVYHNSLAVESVAQVPVHTLLDENRQYCSAMLWYSHSRQVRQSVLPYLTFLAHGYSAQYWMWATELGHPNIARLLQPDENTLRHIGPQMYKYSVEAGLACVQARLAPAFRFTVASSEWQILQVDWLSQLAWQPQAPWTWVPKDHQSWWLLS</sequence>